<proteinExistence type="predicted"/>
<organism evidence="1 2">
    <name type="scientific">Ceratodon purpureus</name>
    <name type="common">Fire moss</name>
    <name type="synonym">Dicranum purpureum</name>
    <dbReference type="NCBI Taxonomy" id="3225"/>
    <lineage>
        <taxon>Eukaryota</taxon>
        <taxon>Viridiplantae</taxon>
        <taxon>Streptophyta</taxon>
        <taxon>Embryophyta</taxon>
        <taxon>Bryophyta</taxon>
        <taxon>Bryophytina</taxon>
        <taxon>Bryopsida</taxon>
        <taxon>Dicranidae</taxon>
        <taxon>Pseudoditrichales</taxon>
        <taxon>Ditrichaceae</taxon>
        <taxon>Ceratodon</taxon>
    </lineage>
</organism>
<name>A0A8T0HSP2_CERPU</name>
<comment type="caution">
    <text evidence="1">The sequence shown here is derived from an EMBL/GenBank/DDBJ whole genome shotgun (WGS) entry which is preliminary data.</text>
</comment>
<evidence type="ECO:0000313" key="2">
    <source>
        <dbReference type="Proteomes" id="UP000822688"/>
    </source>
</evidence>
<gene>
    <name evidence="1" type="ORF">KC19_VG208200</name>
</gene>
<keyword evidence="2" id="KW-1185">Reference proteome</keyword>
<evidence type="ECO:0000313" key="1">
    <source>
        <dbReference type="EMBL" id="KAG0573769.1"/>
    </source>
</evidence>
<dbReference type="EMBL" id="CM026426">
    <property type="protein sequence ID" value="KAG0573769.1"/>
    <property type="molecule type" value="Genomic_DNA"/>
</dbReference>
<reference evidence="1" key="1">
    <citation type="submission" date="2020-06" db="EMBL/GenBank/DDBJ databases">
        <title>WGS assembly of Ceratodon purpureus strain R40.</title>
        <authorList>
            <person name="Carey S.B."/>
            <person name="Jenkins J."/>
            <person name="Shu S."/>
            <person name="Lovell J.T."/>
            <person name="Sreedasyam A."/>
            <person name="Maumus F."/>
            <person name="Tiley G.P."/>
            <person name="Fernandez-Pozo N."/>
            <person name="Barry K."/>
            <person name="Chen C."/>
            <person name="Wang M."/>
            <person name="Lipzen A."/>
            <person name="Daum C."/>
            <person name="Saski C.A."/>
            <person name="Payton A.C."/>
            <person name="Mcbreen J.C."/>
            <person name="Conrad R.E."/>
            <person name="Kollar L.M."/>
            <person name="Olsson S."/>
            <person name="Huttunen S."/>
            <person name="Landis J.B."/>
            <person name="Wickett N.J."/>
            <person name="Johnson M.G."/>
            <person name="Rensing S.A."/>
            <person name="Grimwood J."/>
            <person name="Schmutz J."/>
            <person name="Mcdaniel S.F."/>
        </authorList>
    </citation>
    <scope>NUCLEOTIDE SEQUENCE</scope>
    <source>
        <strain evidence="1">R40</strain>
    </source>
</reference>
<protein>
    <submittedName>
        <fullName evidence="1">Uncharacterized protein</fullName>
    </submittedName>
</protein>
<sequence length="77" mass="8796">MVHIYLKPIAPENECSLCKTTKPLTVFMSTKGGFLFARCHSFLFFALNFLRMFPSGYVLASKRVFGKFSPYSLNIFS</sequence>
<dbReference type="AlphaFoldDB" id="A0A8T0HSP2"/>
<accession>A0A8T0HSP2</accession>
<dbReference type="Proteomes" id="UP000822688">
    <property type="component" value="Chromosome V"/>
</dbReference>